<evidence type="ECO:0000313" key="12">
    <source>
        <dbReference type="EMBL" id="KUK46132.1"/>
    </source>
</evidence>
<evidence type="ECO:0000259" key="11">
    <source>
        <dbReference type="PROSITE" id="PS52040"/>
    </source>
</evidence>
<keyword evidence="6 9" id="KW-0238">DNA-binding</keyword>
<dbReference type="CDD" id="cd00187">
    <property type="entry name" value="TOP4c"/>
    <property type="match status" value="1"/>
</dbReference>
<accession>A0A101FXB4</accession>
<dbReference type="GO" id="GO:0009330">
    <property type="term" value="C:DNA topoisomerase type II (double strand cut, ATP-hydrolyzing) complex"/>
    <property type="evidence" value="ECO:0007669"/>
    <property type="project" value="TreeGrafter"/>
</dbReference>
<dbReference type="GO" id="GO:0006265">
    <property type="term" value="P:DNA topological change"/>
    <property type="evidence" value="ECO:0007669"/>
    <property type="project" value="UniProtKB-UniRule"/>
</dbReference>
<sequence length="819" mass="91547">MEISNLKRIDIDQEMRTSYIDYAMSVIVARALPDARDGLKPVHRRILYAMMDMGIRASSSYKKSARIVGEVLGKYHPHGDAAVYDAMARMAQDFSMRYLLVDGQGNFGSIDGDPPAAMRYTEARMGAMAEEMLVDIQKDTVDFVDNFDGSLQEPSVLPARLPNMLLNGASGIAVGMATNIPSHNLGELCRALIYMIDNQDNLDEITVEDLIRILPGPDFPTGGIIVGTEGIRQAYSTGKGKVTLQGKAQIEEIRGGRYAIRITEIPYQVNKTTLIERIAELVRSDRIPEISDLRDESDRTGMRIILELKRSAQPKRVLNRLYKYTQLQSTFGINMLALVDGEPRLLTLKHALQIFIDHRMEVIKRRTEYDLEKARNRAHILEGLMIALANLDDVIRTIRESKDADVAKTQLMKRFKLSEIQAQAILDMQLRRLAALERMKIETEYKEVKELIAYLEDLLAHPKKMLGVIRQDLEEILEKYSDRRRTHISEGGVEDLTEEDLVSDVPALVSITNRGYIKRVSPKVYRTQARGGRGVIGQGMKDEDEIDMIIPCRALHTLLFFSDRGKVYSEKVYQIPEGGRTDKGLSLVNLIALEQGERITAALAVPDFETAGYLTFATTQGYMKRVELKEFESVRTSGLIAISLQDDDELGWVALTSGKDEMMLVTANGQALRFKEEDIRPMGRTARGVIGIRFKDGDRLASMEVVEKGASLLVVTEKGFGKRTDLKEYRCQGRGTQGVATIDKNSLAKIGKIAIARVVQKDDQVTLMSNNGIIIRLNVKDISISGRATRGVTLMHLEKGDKVASVARFTEGILSGNVD</sequence>
<feature type="active site" description="O-(5'-phospho-DNA)-tyrosine intermediate" evidence="9 10">
    <location>
        <position position="120"/>
    </location>
</feature>
<dbReference type="InterPro" id="IPR013760">
    <property type="entry name" value="Topo_IIA-like_dom_sf"/>
</dbReference>
<comment type="similarity">
    <text evidence="2 9">Belongs to the type II topoisomerase GyrA/ParC subunit family.</text>
</comment>
<dbReference type="Gene3D" id="3.30.1360.40">
    <property type="match status" value="1"/>
</dbReference>
<evidence type="ECO:0000313" key="13">
    <source>
        <dbReference type="Proteomes" id="UP000064249"/>
    </source>
</evidence>
<keyword evidence="4 9" id="KW-0067">ATP-binding</keyword>
<comment type="function">
    <text evidence="9">A type II topoisomerase that negatively supercoils closed circular double-stranded (ds) DNA in an ATP-dependent manner to modulate DNA topology and maintain chromosomes in an underwound state. Negative supercoiling favors strand separation, and DNA replication, transcription, recombination and repair, all of which involve strand separation. Also able to catalyze the interconversion of other topological isomers of dsDNA rings, including catenanes and knotted rings. Type II topoisomerases break and join 2 DNA strands simultaneously in an ATP-dependent manner.</text>
</comment>
<dbReference type="EMBL" id="LGFU01000067">
    <property type="protein sequence ID" value="KUK46132.1"/>
    <property type="molecule type" value="Genomic_DNA"/>
</dbReference>
<evidence type="ECO:0000256" key="5">
    <source>
        <dbReference type="ARBA" id="ARBA00023029"/>
    </source>
</evidence>
<dbReference type="NCBIfam" id="TIGR01063">
    <property type="entry name" value="gyrA"/>
    <property type="match status" value="1"/>
</dbReference>
<dbReference type="FunFam" id="2.120.10.90:FF:000005">
    <property type="entry name" value="DNA topoisomerase 4 subunit A"/>
    <property type="match status" value="1"/>
</dbReference>
<dbReference type="SMART" id="SM00434">
    <property type="entry name" value="TOP4c"/>
    <property type="match status" value="1"/>
</dbReference>
<dbReference type="SUPFAM" id="SSF56719">
    <property type="entry name" value="Type II DNA topoisomerase"/>
    <property type="match status" value="1"/>
</dbReference>
<dbReference type="SUPFAM" id="SSF101904">
    <property type="entry name" value="GyrA/ParC C-terminal domain-like"/>
    <property type="match status" value="1"/>
</dbReference>
<dbReference type="NCBIfam" id="NF004044">
    <property type="entry name" value="PRK05561.1"/>
    <property type="match status" value="1"/>
</dbReference>
<dbReference type="InterPro" id="IPR035516">
    <property type="entry name" value="Gyrase/topoIV_suA_C"/>
</dbReference>
<dbReference type="Pfam" id="PF00521">
    <property type="entry name" value="DNA_topoisoIV"/>
    <property type="match status" value="1"/>
</dbReference>
<dbReference type="NCBIfam" id="NF004043">
    <property type="entry name" value="PRK05560.1"/>
    <property type="match status" value="1"/>
</dbReference>
<dbReference type="Gene3D" id="1.10.268.10">
    <property type="entry name" value="Topoisomerase, domain 3"/>
    <property type="match status" value="1"/>
</dbReference>
<reference evidence="12 13" key="1">
    <citation type="journal article" date="2015" name="MBio">
        <title>Genome-Resolved Metagenomic Analysis Reveals Roles for Candidate Phyla and Other Microbial Community Members in Biogeochemical Transformations in Oil Reservoirs.</title>
        <authorList>
            <person name="Hu P."/>
            <person name="Tom L."/>
            <person name="Singh A."/>
            <person name="Thomas B.C."/>
            <person name="Baker B.J."/>
            <person name="Piceno Y.M."/>
            <person name="Andersen G.L."/>
            <person name="Banfield J.F."/>
        </authorList>
    </citation>
    <scope>NUCLEOTIDE SEQUENCE [LARGE SCALE GENOMIC DNA]</scope>
    <source>
        <strain evidence="12">46_16</strain>
    </source>
</reference>
<comment type="miscellaneous">
    <text evidence="9">Few gyrases are as efficient as E.coli at forming negative supercoils. Not all organisms have 2 type II topoisomerases; in organisms with a single type II topoisomerase this enzyme also has to decatenate newly replicated chromosomes.</text>
</comment>
<dbReference type="GO" id="GO:0005694">
    <property type="term" value="C:chromosome"/>
    <property type="evidence" value="ECO:0007669"/>
    <property type="project" value="InterPro"/>
</dbReference>
<dbReference type="FunFam" id="3.90.199.10:FF:000001">
    <property type="entry name" value="DNA gyrase subunit A"/>
    <property type="match status" value="1"/>
</dbReference>
<comment type="catalytic activity">
    <reaction evidence="1 9 10">
        <text>ATP-dependent breakage, passage and rejoining of double-stranded DNA.</text>
        <dbReference type="EC" id="5.6.2.2"/>
    </reaction>
</comment>
<comment type="caution">
    <text evidence="12">The sequence shown here is derived from an EMBL/GenBank/DDBJ whole genome shotgun (WGS) entry which is preliminary data.</text>
</comment>
<dbReference type="Pfam" id="PF03989">
    <property type="entry name" value="DNA_gyraseA_C"/>
    <property type="match status" value="6"/>
</dbReference>
<feature type="short sequence motif" description="GyrA-box" evidence="9">
    <location>
        <begin position="528"/>
        <end position="534"/>
    </location>
</feature>
<keyword evidence="3 9" id="KW-0547">Nucleotide-binding</keyword>
<dbReference type="GO" id="GO:0034335">
    <property type="term" value="F:DNA negative supercoiling activity"/>
    <property type="evidence" value="ECO:0007669"/>
    <property type="project" value="UniProtKB-ARBA"/>
</dbReference>
<dbReference type="FunFam" id="1.10.268.10:FF:000001">
    <property type="entry name" value="DNA gyrase subunit A"/>
    <property type="match status" value="1"/>
</dbReference>
<gene>
    <name evidence="9" type="primary">gyrA</name>
    <name evidence="12" type="ORF">XD73_0994</name>
</gene>
<dbReference type="GO" id="GO:0005524">
    <property type="term" value="F:ATP binding"/>
    <property type="evidence" value="ECO:0007669"/>
    <property type="project" value="UniProtKB-UniRule"/>
</dbReference>
<dbReference type="GO" id="GO:0003677">
    <property type="term" value="F:DNA binding"/>
    <property type="evidence" value="ECO:0007669"/>
    <property type="project" value="UniProtKB-UniRule"/>
</dbReference>
<evidence type="ECO:0000256" key="6">
    <source>
        <dbReference type="ARBA" id="ARBA00023125"/>
    </source>
</evidence>
<evidence type="ECO:0000256" key="1">
    <source>
        <dbReference type="ARBA" id="ARBA00000185"/>
    </source>
</evidence>
<evidence type="ECO:0000256" key="8">
    <source>
        <dbReference type="ARBA" id="ARBA00063644"/>
    </source>
</evidence>
<dbReference type="Proteomes" id="UP000064249">
    <property type="component" value="Unassembled WGS sequence"/>
</dbReference>
<feature type="domain" description="Topo IIA-type catalytic" evidence="11">
    <location>
        <begin position="32"/>
        <end position="501"/>
    </location>
</feature>
<dbReference type="FunFam" id="3.30.1360.40:FF:000002">
    <property type="entry name" value="DNA gyrase subunit A"/>
    <property type="match status" value="1"/>
</dbReference>
<dbReference type="PROSITE" id="PS52040">
    <property type="entry name" value="TOPO_IIA"/>
    <property type="match status" value="1"/>
</dbReference>
<keyword evidence="9" id="KW-0963">Cytoplasm</keyword>
<evidence type="ECO:0000256" key="4">
    <source>
        <dbReference type="ARBA" id="ARBA00022840"/>
    </source>
</evidence>
<evidence type="ECO:0000256" key="10">
    <source>
        <dbReference type="PROSITE-ProRule" id="PRU01384"/>
    </source>
</evidence>
<dbReference type="Gene3D" id="2.120.10.90">
    <property type="entry name" value="DNA gyrase/topoisomerase IV, subunit A, C-terminal"/>
    <property type="match status" value="1"/>
</dbReference>
<dbReference type="PANTHER" id="PTHR43493:SF5">
    <property type="entry name" value="DNA GYRASE SUBUNIT A, CHLOROPLASTIC_MITOCHONDRIAL"/>
    <property type="match status" value="1"/>
</dbReference>
<proteinExistence type="inferred from homology"/>
<dbReference type="Gene3D" id="3.90.199.10">
    <property type="entry name" value="Topoisomerase II, domain 5"/>
    <property type="match status" value="1"/>
</dbReference>
<organism evidence="12 13">
    <name type="scientific">Anaerolinea thermophila</name>
    <dbReference type="NCBI Taxonomy" id="167964"/>
    <lineage>
        <taxon>Bacteria</taxon>
        <taxon>Bacillati</taxon>
        <taxon>Chloroflexota</taxon>
        <taxon>Anaerolineae</taxon>
        <taxon>Anaerolineales</taxon>
        <taxon>Anaerolineaceae</taxon>
        <taxon>Anaerolinea</taxon>
    </lineage>
</organism>
<name>A0A101FXB4_9CHLR</name>
<comment type="subunit">
    <text evidence="8">Heterotetramer composed of ParC and ParE.</text>
</comment>
<comment type="subcellular location">
    <subcellularLocation>
        <location evidence="9">Cytoplasm</location>
    </subcellularLocation>
</comment>
<dbReference type="InterPro" id="IPR006691">
    <property type="entry name" value="GyrA/parC_rep"/>
</dbReference>
<evidence type="ECO:0000256" key="3">
    <source>
        <dbReference type="ARBA" id="ARBA00022741"/>
    </source>
</evidence>
<dbReference type="GO" id="GO:0005737">
    <property type="term" value="C:cytoplasm"/>
    <property type="evidence" value="ECO:0007669"/>
    <property type="project" value="UniProtKB-SubCell"/>
</dbReference>
<evidence type="ECO:0000256" key="9">
    <source>
        <dbReference type="HAMAP-Rule" id="MF_01897"/>
    </source>
</evidence>
<keyword evidence="5 9" id="KW-0799">Topoisomerase</keyword>
<dbReference type="EC" id="5.6.2.2" evidence="9"/>
<dbReference type="InterPro" id="IPR005743">
    <property type="entry name" value="GyrA"/>
</dbReference>
<dbReference type="InterPro" id="IPR013758">
    <property type="entry name" value="Topo_IIA_A/C_ab"/>
</dbReference>
<comment type="subunit">
    <text evidence="9">Heterotetramer, composed of two GyrA and two GyrB chains. In the heterotetramer, GyrA contains the active site tyrosine that forms a transient covalent intermediate with DNA, while GyrB binds cofactors and catalyzes ATP hydrolysis.</text>
</comment>
<protein>
    <recommendedName>
        <fullName evidence="9">DNA gyrase subunit A</fullName>
        <ecNumber evidence="9">5.6.2.2</ecNumber>
    </recommendedName>
</protein>
<dbReference type="InterPro" id="IPR002205">
    <property type="entry name" value="Topo_IIA_dom_A"/>
</dbReference>
<dbReference type="PATRIC" id="fig|167964.4.peg.794"/>
<dbReference type="HAMAP" id="MF_01897">
    <property type="entry name" value="GyrA"/>
    <property type="match status" value="1"/>
</dbReference>
<dbReference type="GO" id="GO:0006261">
    <property type="term" value="P:DNA-templated DNA replication"/>
    <property type="evidence" value="ECO:0007669"/>
    <property type="project" value="UniProtKB-UniRule"/>
</dbReference>
<evidence type="ECO:0000256" key="7">
    <source>
        <dbReference type="ARBA" id="ARBA00023235"/>
    </source>
</evidence>
<evidence type="ECO:0000256" key="2">
    <source>
        <dbReference type="ARBA" id="ARBA00008263"/>
    </source>
</evidence>
<dbReference type="PANTHER" id="PTHR43493">
    <property type="entry name" value="DNA GYRASE/TOPOISOMERASE SUBUNIT A"/>
    <property type="match status" value="1"/>
</dbReference>
<dbReference type="AlphaFoldDB" id="A0A101FXB4"/>
<dbReference type="InterPro" id="IPR013757">
    <property type="entry name" value="Topo_IIA_A_a_sf"/>
</dbReference>
<dbReference type="InterPro" id="IPR050220">
    <property type="entry name" value="Type_II_DNA_Topoisomerases"/>
</dbReference>
<keyword evidence="7 9" id="KW-0413">Isomerase</keyword>